<keyword evidence="3" id="KW-0964">Secreted</keyword>
<dbReference type="InterPro" id="IPR000884">
    <property type="entry name" value="TSP1_rpt"/>
</dbReference>
<sequence length="758" mass="85285">MTSIFQLLIDLLIIGILINVHQTKANVFPSQTRSRYGSTSKCRGGTHTRLGYNPDIPRMVPVTKGDTIFPASVRIPCNRRFPGSYMDKLPGDGGFKITIVDADHYYTPGKSYEGNLSPKFFLLLSLVKLAGSQQFTLFQMVLENGGPPTDPDADIINPTLRDDVGRFMLYQDATTRYSDDCPNSVMHSANITKLNVRVSWRAPPSGSGCVLIKASIAVTPDIWFMDDGELTRRLCPDTSLSIDEQPEILGQCDACDEAKYQLLFKILWSKFTHPKNIPDKWLSYFSSLIGASHSNEYRMWEYDGYASKGLKQLAEDGNTELLKAEIRESASKMRTIIKGRALGLNDHRGQTFAIFRVDRENHLLSFISKLGPSPDWFVGVSAFELCLRNSSWLTERTMNLYLWDAGTASGDSYQSNPRPTMPPERIHAITSSWPGEEGKSPFYDPTGAKIKPFAQVTVKRLRTYPRTCDEIVKNNNKFSHNYSGDTEEPLITDNRPECSVTPWALMTCIGEPYESGEQIRNRSYINPVSAASMGCQNVLTDKIPCMPGCNGENICALSEWGPWSRCDTTCGRGKRNRRRYFIHHEAGSYCDSSMLVESEECHEWSDDCSTKEALGSSPEDPRCITTPWSEWSPCSVNCGLGTKYRKRFYVSARAAEFCSKELHQETNCNMGVKDCTPTSEETRPRPTDICLAPLRSEPCLTGMLAEPIRRWYYDNQSQLCLPFNFTGCEDISNNFKTKQDCEILCRQMLNSKGSVITN</sequence>
<comment type="subcellular location">
    <subcellularLocation>
        <location evidence="1">Secreted</location>
        <location evidence="1">Extracellular space</location>
        <location evidence="1">Extracellular matrix</location>
    </subcellularLocation>
</comment>
<reference evidence="12" key="1">
    <citation type="submission" date="2011-08" db="EMBL/GenBank/DDBJ databases">
        <authorList>
            <person name="Rombauts S."/>
        </authorList>
    </citation>
    <scope>NUCLEOTIDE SEQUENCE</scope>
    <source>
        <strain evidence="12">London</strain>
    </source>
</reference>
<keyword evidence="12" id="KW-1185">Reference proteome</keyword>
<dbReference type="FunFam" id="2.60.40.2130:FF:000002">
    <property type="entry name" value="Putative Spondin-1"/>
    <property type="match status" value="1"/>
</dbReference>
<feature type="signal peptide" evidence="7">
    <location>
        <begin position="1"/>
        <end position="25"/>
    </location>
</feature>
<dbReference type="AlphaFoldDB" id="T1K5N7"/>
<evidence type="ECO:0000313" key="12">
    <source>
        <dbReference type="Proteomes" id="UP000015104"/>
    </source>
</evidence>
<evidence type="ECO:0000259" key="10">
    <source>
        <dbReference type="PROSITE" id="PS51020"/>
    </source>
</evidence>
<dbReference type="SUPFAM" id="SSF57362">
    <property type="entry name" value="BPTI-like"/>
    <property type="match status" value="1"/>
</dbReference>
<dbReference type="CDD" id="cd00109">
    <property type="entry name" value="Kunitz-type"/>
    <property type="match status" value="1"/>
</dbReference>
<evidence type="ECO:0000259" key="9">
    <source>
        <dbReference type="PROSITE" id="PS51019"/>
    </source>
</evidence>
<evidence type="ECO:0000256" key="2">
    <source>
        <dbReference type="ARBA" id="ARBA00019594"/>
    </source>
</evidence>
<dbReference type="InterPro" id="IPR042307">
    <property type="entry name" value="Reeler_sf"/>
</dbReference>
<dbReference type="Pfam" id="PF06468">
    <property type="entry name" value="Spond_N"/>
    <property type="match status" value="1"/>
</dbReference>
<keyword evidence="3" id="KW-0272">Extracellular matrix</keyword>
<dbReference type="PROSITE" id="PS51020">
    <property type="entry name" value="SPONDIN"/>
    <property type="match status" value="1"/>
</dbReference>
<dbReference type="SMART" id="SM00131">
    <property type="entry name" value="KU"/>
    <property type="match status" value="1"/>
</dbReference>
<dbReference type="InterPro" id="IPR020901">
    <property type="entry name" value="Prtase_inh_Kunz-CS"/>
</dbReference>
<dbReference type="SMART" id="SM00209">
    <property type="entry name" value="TSP1"/>
    <property type="match status" value="2"/>
</dbReference>
<dbReference type="Proteomes" id="UP000015104">
    <property type="component" value="Unassembled WGS sequence"/>
</dbReference>
<dbReference type="NCBIfam" id="NF038123">
    <property type="entry name" value="NF038123_dom"/>
    <property type="match status" value="1"/>
</dbReference>
<dbReference type="CDD" id="cd08544">
    <property type="entry name" value="Reeler"/>
    <property type="match status" value="1"/>
</dbReference>
<dbReference type="Pfam" id="PF02014">
    <property type="entry name" value="Reeler"/>
    <property type="match status" value="1"/>
</dbReference>
<evidence type="ECO:0000256" key="4">
    <source>
        <dbReference type="ARBA" id="ARBA00022737"/>
    </source>
</evidence>
<evidence type="ECO:0000256" key="5">
    <source>
        <dbReference type="ARBA" id="ARBA00022889"/>
    </source>
</evidence>
<dbReference type="PROSITE" id="PS50279">
    <property type="entry name" value="BPTI_KUNITZ_2"/>
    <property type="match status" value="1"/>
</dbReference>
<dbReference type="Gene3D" id="2.60.40.4060">
    <property type="entry name" value="Reeler domain"/>
    <property type="match status" value="1"/>
</dbReference>
<protein>
    <recommendedName>
        <fullName evidence="2">Spondin-1</fullName>
    </recommendedName>
    <alternativeName>
        <fullName evidence="6">F-spondin</fullName>
    </alternativeName>
</protein>
<dbReference type="InterPro" id="IPR009465">
    <property type="entry name" value="Spondin_N"/>
</dbReference>
<dbReference type="PROSITE" id="PS00280">
    <property type="entry name" value="BPTI_KUNITZ_1"/>
    <property type="match status" value="1"/>
</dbReference>
<name>T1K5N7_TETUR</name>
<evidence type="ECO:0000256" key="3">
    <source>
        <dbReference type="ARBA" id="ARBA00022530"/>
    </source>
</evidence>
<evidence type="ECO:0000313" key="11">
    <source>
        <dbReference type="EnsemblMetazoa" id="tetur05g06950.1"/>
    </source>
</evidence>
<dbReference type="PROSITE" id="PS50092">
    <property type="entry name" value="TSP1"/>
    <property type="match status" value="2"/>
</dbReference>
<keyword evidence="7" id="KW-0732">Signal</keyword>
<dbReference type="EnsemblMetazoa" id="tetur05g06950.1">
    <property type="protein sequence ID" value="tetur05g06950.1"/>
    <property type="gene ID" value="tetur05g06950"/>
</dbReference>
<accession>T1K5N7</accession>
<dbReference type="PANTHER" id="PTHR11311">
    <property type="entry name" value="SPONDIN"/>
    <property type="match status" value="1"/>
</dbReference>
<evidence type="ECO:0000256" key="6">
    <source>
        <dbReference type="ARBA" id="ARBA00030964"/>
    </source>
</evidence>
<dbReference type="InterPro" id="IPR002223">
    <property type="entry name" value="Kunitz_BPTI"/>
</dbReference>
<evidence type="ECO:0000256" key="7">
    <source>
        <dbReference type="SAM" id="SignalP"/>
    </source>
</evidence>
<dbReference type="PROSITE" id="PS51019">
    <property type="entry name" value="REELIN"/>
    <property type="match status" value="1"/>
</dbReference>
<feature type="domain" description="BPTI/Kunitz inhibitor" evidence="8">
    <location>
        <begin position="690"/>
        <end position="745"/>
    </location>
</feature>
<dbReference type="eggNOG" id="KOG3539">
    <property type="taxonomic scope" value="Eukaryota"/>
</dbReference>
<reference evidence="11" key="2">
    <citation type="submission" date="2015-06" db="UniProtKB">
        <authorList>
            <consortium name="EnsemblMetazoa"/>
        </authorList>
    </citation>
    <scope>IDENTIFICATION</scope>
</reference>
<dbReference type="InterPro" id="IPR036880">
    <property type="entry name" value="Kunitz_BPTI_sf"/>
</dbReference>
<feature type="chain" id="PRO_5004591128" description="Spondin-1" evidence="7">
    <location>
        <begin position="26"/>
        <end position="758"/>
    </location>
</feature>
<dbReference type="EMBL" id="CAEY01001590">
    <property type="status" value="NOT_ANNOTATED_CDS"/>
    <property type="molecule type" value="Genomic_DNA"/>
</dbReference>
<dbReference type="GO" id="GO:0007155">
    <property type="term" value="P:cell adhesion"/>
    <property type="evidence" value="ECO:0007669"/>
    <property type="project" value="UniProtKB-KW"/>
</dbReference>
<dbReference type="Gene3D" id="2.60.40.2130">
    <property type="entry name" value="F-spondin domain"/>
    <property type="match status" value="1"/>
</dbReference>
<dbReference type="InterPro" id="IPR051418">
    <property type="entry name" value="Spondin/Thrombospondin_T1"/>
</dbReference>
<dbReference type="Pfam" id="PF00090">
    <property type="entry name" value="TSP_1"/>
    <property type="match status" value="2"/>
</dbReference>
<dbReference type="GO" id="GO:0004867">
    <property type="term" value="F:serine-type endopeptidase inhibitor activity"/>
    <property type="evidence" value="ECO:0007669"/>
    <property type="project" value="InterPro"/>
</dbReference>
<dbReference type="InterPro" id="IPR038678">
    <property type="entry name" value="Spondin_N_sf"/>
</dbReference>
<dbReference type="PANTHER" id="PTHR11311:SF16">
    <property type="entry name" value="SPONDIN-1"/>
    <property type="match status" value="1"/>
</dbReference>
<dbReference type="GO" id="GO:0031012">
    <property type="term" value="C:extracellular matrix"/>
    <property type="evidence" value="ECO:0007669"/>
    <property type="project" value="TreeGrafter"/>
</dbReference>
<dbReference type="Pfam" id="PF00014">
    <property type="entry name" value="Kunitz_BPTI"/>
    <property type="match status" value="1"/>
</dbReference>
<keyword evidence="4" id="KW-0677">Repeat</keyword>
<feature type="domain" description="Reelin" evidence="9">
    <location>
        <begin position="62"/>
        <end position="247"/>
    </location>
</feature>
<dbReference type="SUPFAM" id="SSF82895">
    <property type="entry name" value="TSP-1 type 1 repeat"/>
    <property type="match status" value="2"/>
</dbReference>
<dbReference type="Gene3D" id="2.20.100.10">
    <property type="entry name" value="Thrombospondin type-1 (TSP1) repeat"/>
    <property type="match status" value="2"/>
</dbReference>
<keyword evidence="5" id="KW-0130">Cell adhesion</keyword>
<dbReference type="Gene3D" id="4.10.410.10">
    <property type="entry name" value="Pancreatic trypsin inhibitor Kunitz domain"/>
    <property type="match status" value="1"/>
</dbReference>
<feature type="domain" description="Spondin" evidence="10">
    <location>
        <begin position="248"/>
        <end position="437"/>
    </location>
</feature>
<evidence type="ECO:0000256" key="1">
    <source>
        <dbReference type="ARBA" id="ARBA00004498"/>
    </source>
</evidence>
<evidence type="ECO:0000259" key="8">
    <source>
        <dbReference type="PROSITE" id="PS50279"/>
    </source>
</evidence>
<dbReference type="InterPro" id="IPR036383">
    <property type="entry name" value="TSP1_rpt_sf"/>
</dbReference>
<dbReference type="InterPro" id="IPR002861">
    <property type="entry name" value="Reeler_dom"/>
</dbReference>
<proteinExistence type="predicted"/>
<organism evidence="11 12">
    <name type="scientific">Tetranychus urticae</name>
    <name type="common">Two-spotted spider mite</name>
    <dbReference type="NCBI Taxonomy" id="32264"/>
    <lineage>
        <taxon>Eukaryota</taxon>
        <taxon>Metazoa</taxon>
        <taxon>Ecdysozoa</taxon>
        <taxon>Arthropoda</taxon>
        <taxon>Chelicerata</taxon>
        <taxon>Arachnida</taxon>
        <taxon>Acari</taxon>
        <taxon>Acariformes</taxon>
        <taxon>Trombidiformes</taxon>
        <taxon>Prostigmata</taxon>
        <taxon>Eleutherengona</taxon>
        <taxon>Raphignathae</taxon>
        <taxon>Tetranychoidea</taxon>
        <taxon>Tetranychidae</taxon>
        <taxon>Tetranychus</taxon>
    </lineage>
</organism>
<dbReference type="HOGENOM" id="CLU_014540_0_0_1"/>